<organism evidence="2 3">
    <name type="scientific">Natrarchaeobius halalkaliphilus</name>
    <dbReference type="NCBI Taxonomy" id="1679091"/>
    <lineage>
        <taxon>Archaea</taxon>
        <taxon>Methanobacteriati</taxon>
        <taxon>Methanobacteriota</taxon>
        <taxon>Stenosarchaea group</taxon>
        <taxon>Halobacteria</taxon>
        <taxon>Halobacteriales</taxon>
        <taxon>Natrialbaceae</taxon>
        <taxon>Natrarchaeobius</taxon>
    </lineage>
</organism>
<evidence type="ECO:0000256" key="1">
    <source>
        <dbReference type="SAM" id="Phobius"/>
    </source>
</evidence>
<feature type="transmembrane region" description="Helical" evidence="1">
    <location>
        <begin position="183"/>
        <end position="201"/>
    </location>
</feature>
<accession>A0A3N6LL67</accession>
<feature type="transmembrane region" description="Helical" evidence="1">
    <location>
        <begin position="112"/>
        <end position="131"/>
    </location>
</feature>
<feature type="transmembrane region" description="Helical" evidence="1">
    <location>
        <begin position="87"/>
        <end position="106"/>
    </location>
</feature>
<keyword evidence="1" id="KW-0472">Membrane</keyword>
<dbReference type="EMBL" id="REFY01000005">
    <property type="protein sequence ID" value="RQG87800.1"/>
    <property type="molecule type" value="Genomic_DNA"/>
</dbReference>
<evidence type="ECO:0000313" key="3">
    <source>
        <dbReference type="Proteomes" id="UP000273828"/>
    </source>
</evidence>
<gene>
    <name evidence="2" type="ORF">EA462_13080</name>
</gene>
<feature type="transmembrane region" description="Helical" evidence="1">
    <location>
        <begin position="44"/>
        <end position="66"/>
    </location>
</feature>
<sequence>MGTIRNNPVYRILDKIRSSAALTITFWGGVMTLIAFVIGDGVWAGIAGIWGLSLLVFGACWYVAAIRYVKPDRPEETNGDATEGGIDWGRVGTVVGASSIFGVYMAYVTSGIGLELVVLPVAFVAAAAFLYRQSTTLETLGYGMYVLGLSVFVTPLVFHFGAIPQSAYDAGIQIDHMLALGSILFMFTLIAFLLSLMGYFLNNRAQKKSDQQRLKSRMGFD</sequence>
<keyword evidence="1" id="KW-1133">Transmembrane helix</keyword>
<comment type="caution">
    <text evidence="2">The sequence shown here is derived from an EMBL/GenBank/DDBJ whole genome shotgun (WGS) entry which is preliminary data.</text>
</comment>
<name>A0A3N6LL67_9EURY</name>
<evidence type="ECO:0000313" key="2">
    <source>
        <dbReference type="EMBL" id="RQG87800.1"/>
    </source>
</evidence>
<feature type="transmembrane region" description="Helical" evidence="1">
    <location>
        <begin position="20"/>
        <end position="38"/>
    </location>
</feature>
<dbReference type="AlphaFoldDB" id="A0A3N6LL67"/>
<reference evidence="2 3" key="1">
    <citation type="submission" date="2018-10" db="EMBL/GenBank/DDBJ databases">
        <title>Natrarchaeobius chitinivorans gen. nov., sp. nov., and Natrarchaeobius haloalkaliphilus sp. nov., alkaliphilic, chitin-utilizing haloarchaea from hypersaline alkaline lakes.</title>
        <authorList>
            <person name="Sorokin D.Y."/>
            <person name="Elcheninov A.G."/>
            <person name="Kostrikina N.A."/>
            <person name="Bale N.J."/>
            <person name="Sinninghe Damste J.S."/>
            <person name="Khijniak T.V."/>
            <person name="Kublanov I.V."/>
            <person name="Toshchakov S.V."/>
        </authorList>
    </citation>
    <scope>NUCLEOTIDE SEQUENCE [LARGE SCALE GENOMIC DNA]</scope>
    <source>
        <strain evidence="2 3">AArcht-Sl</strain>
    </source>
</reference>
<dbReference type="Proteomes" id="UP000273828">
    <property type="component" value="Unassembled WGS sequence"/>
</dbReference>
<feature type="transmembrane region" description="Helical" evidence="1">
    <location>
        <begin position="143"/>
        <end position="163"/>
    </location>
</feature>
<proteinExistence type="predicted"/>
<keyword evidence="1" id="KW-0812">Transmembrane</keyword>
<protein>
    <submittedName>
        <fullName evidence="2">Uncharacterized protein</fullName>
    </submittedName>
</protein>
<keyword evidence="3" id="KW-1185">Reference proteome</keyword>